<dbReference type="Proteomes" id="UP000184267">
    <property type="component" value="Unassembled WGS sequence"/>
</dbReference>
<dbReference type="PANTHER" id="PTHR33112:SF16">
    <property type="entry name" value="HETEROKARYON INCOMPATIBILITY DOMAIN-CONTAINING PROTEIN"/>
    <property type="match status" value="1"/>
</dbReference>
<dbReference type="InterPro" id="IPR010730">
    <property type="entry name" value="HET"/>
</dbReference>
<comment type="caution">
    <text evidence="2">The sequence shown here is derived from an EMBL/GenBank/DDBJ whole genome shotgun (WGS) entry which is preliminary data.</text>
</comment>
<reference evidence="2 3" key="1">
    <citation type="submission" date="2016-10" db="EMBL/GenBank/DDBJ databases">
        <title>Genome sequence of the basidiomycete white-rot fungus Trametes pubescens.</title>
        <authorList>
            <person name="Makela M.R."/>
            <person name="Granchi Z."/>
            <person name="Peng M."/>
            <person name="De Vries R.P."/>
            <person name="Grigoriev I."/>
            <person name="Riley R."/>
            <person name="Hilden K."/>
        </authorList>
    </citation>
    <scope>NUCLEOTIDE SEQUENCE [LARGE SCALE GENOMIC DNA]</scope>
    <source>
        <strain evidence="2 3">FBCC735</strain>
    </source>
</reference>
<organism evidence="2 3">
    <name type="scientific">Trametes pubescens</name>
    <name type="common">White-rot fungus</name>
    <dbReference type="NCBI Taxonomy" id="154538"/>
    <lineage>
        <taxon>Eukaryota</taxon>
        <taxon>Fungi</taxon>
        <taxon>Dikarya</taxon>
        <taxon>Basidiomycota</taxon>
        <taxon>Agaricomycotina</taxon>
        <taxon>Agaricomycetes</taxon>
        <taxon>Polyporales</taxon>
        <taxon>Polyporaceae</taxon>
        <taxon>Trametes</taxon>
    </lineage>
</organism>
<dbReference type="Pfam" id="PF06985">
    <property type="entry name" value="HET"/>
    <property type="match status" value="1"/>
</dbReference>
<evidence type="ECO:0000313" key="2">
    <source>
        <dbReference type="EMBL" id="OJT13281.1"/>
    </source>
</evidence>
<dbReference type="EMBL" id="MNAD01000416">
    <property type="protein sequence ID" value="OJT13281.1"/>
    <property type="molecule type" value="Genomic_DNA"/>
</dbReference>
<feature type="domain" description="Heterokaryon incompatibility" evidence="1">
    <location>
        <begin position="165"/>
        <end position="315"/>
    </location>
</feature>
<protein>
    <recommendedName>
        <fullName evidence="1">Heterokaryon incompatibility domain-containing protein</fullName>
    </recommendedName>
</protein>
<dbReference type="OrthoDB" id="2747661at2759"/>
<evidence type="ECO:0000259" key="1">
    <source>
        <dbReference type="Pfam" id="PF06985"/>
    </source>
</evidence>
<name>A0A1M2W097_TRAPU</name>
<sequence length="668" mass="75002">MDGEKLLYRITPADMEAGKGVGCTLCALLQDCVDGIVPKSSESAELDFVLKVRRERKESEASGPSPKTAPRLRIRPVDRPSLVTEYYLYTAPSDPAARDIITRPPLSRIDSTEAYQHTLARLDECIASHNNCPKPRETPLPTRVIDCMDPSKPRLLMTAGTLAPYLALSYVWGSNASHVTLESNIDKYLVGIDTSVIPRTIQDAITVTHKLGMRYLWVDAFCIIQNSTEDKNHELARMGQIYHDAYLTIVAASSAHGNAGILQDRPIPTHYATHPHLPYHCRDGRVGSISVFTDGIPDGRIQREPVDFRAWCFQERLLSPRKLIYATDALEYHCQTDFVSVNNSLKWGGYVKLNKLVFGLSDDEIRSRVAQWIDEDWGELQMEWVLTVSNYSSRALTQKTDKLVAFAGVAEQFNRLWHASAGRYVAGLWEKHLSRDLLWLRESSYQDWLDDPLHPRPQVYLAPSWSWASVEGRVRVQPPVLYSGDDVEVCDVLKCDVTLMDERQPYGRVTAGRLEIRAARVPIPSILWDDTSEQHYELVVPTEELRARITTALPQDGIVVGKFRARGTGEDSTSSQITVRREHMQSELLAVVDSTEFEDSLLTSVGRAFIAFDGPESGAPGRAWFVSIYQLNNENIIYTEGLIVPNAGYANNIDVENYADSKHVQIAA</sequence>
<proteinExistence type="predicted"/>
<dbReference type="OMA" id="WECHILL"/>
<evidence type="ECO:0000313" key="3">
    <source>
        <dbReference type="Proteomes" id="UP000184267"/>
    </source>
</evidence>
<keyword evidence="3" id="KW-1185">Reference proteome</keyword>
<accession>A0A1M2W097</accession>
<dbReference type="PANTHER" id="PTHR33112">
    <property type="entry name" value="DOMAIN PROTEIN, PUTATIVE-RELATED"/>
    <property type="match status" value="1"/>
</dbReference>
<dbReference type="AlphaFoldDB" id="A0A1M2W097"/>
<gene>
    <name evidence="2" type="ORF">TRAPUB_10174</name>
</gene>